<dbReference type="GO" id="GO:0003677">
    <property type="term" value="F:DNA binding"/>
    <property type="evidence" value="ECO:0007669"/>
    <property type="project" value="UniProtKB-KW"/>
</dbReference>
<organism evidence="5 6">
    <name type="scientific">Paenimyroides tangerinum</name>
    <dbReference type="NCBI Taxonomy" id="2488728"/>
    <lineage>
        <taxon>Bacteria</taxon>
        <taxon>Pseudomonadati</taxon>
        <taxon>Bacteroidota</taxon>
        <taxon>Flavobacteriia</taxon>
        <taxon>Flavobacteriales</taxon>
        <taxon>Flavobacteriaceae</taxon>
        <taxon>Paenimyroides</taxon>
    </lineage>
</organism>
<evidence type="ECO:0000313" key="6">
    <source>
        <dbReference type="Proteomes" id="UP000275719"/>
    </source>
</evidence>
<dbReference type="Proteomes" id="UP000275719">
    <property type="component" value="Unassembled WGS sequence"/>
</dbReference>
<dbReference type="GO" id="GO:0009307">
    <property type="term" value="P:DNA restriction-modification system"/>
    <property type="evidence" value="ECO:0007669"/>
    <property type="project" value="UniProtKB-KW"/>
</dbReference>
<evidence type="ECO:0000256" key="3">
    <source>
        <dbReference type="ARBA" id="ARBA00023125"/>
    </source>
</evidence>
<keyword evidence="6" id="KW-1185">Reference proteome</keyword>
<dbReference type="Gene3D" id="1.10.287.1120">
    <property type="entry name" value="Bipartite methylase S protein"/>
    <property type="match status" value="1"/>
</dbReference>
<feature type="domain" description="Type I restriction modification DNA specificity" evidence="4">
    <location>
        <begin position="195"/>
        <end position="373"/>
    </location>
</feature>
<dbReference type="AlphaFoldDB" id="A0A3P3W714"/>
<evidence type="ECO:0000259" key="4">
    <source>
        <dbReference type="Pfam" id="PF01420"/>
    </source>
</evidence>
<name>A0A3P3W714_9FLAO</name>
<dbReference type="InterPro" id="IPR052021">
    <property type="entry name" value="Type-I_RS_S_subunit"/>
</dbReference>
<keyword evidence="2" id="KW-0680">Restriction system</keyword>
<feature type="domain" description="Type I restriction modification DNA specificity" evidence="4">
    <location>
        <begin position="5"/>
        <end position="174"/>
    </location>
</feature>
<reference evidence="5 6" key="1">
    <citation type="submission" date="2018-11" db="EMBL/GenBank/DDBJ databases">
        <title>Flavobacterium sp. nov., YIM 102701-2 draft genome.</title>
        <authorList>
            <person name="Li G."/>
            <person name="Jiang Y."/>
        </authorList>
    </citation>
    <scope>NUCLEOTIDE SEQUENCE [LARGE SCALE GENOMIC DNA]</scope>
    <source>
        <strain evidence="5 6">YIM 102701-2</strain>
    </source>
</reference>
<dbReference type="InterPro" id="IPR044946">
    <property type="entry name" value="Restrct_endonuc_typeI_TRD_sf"/>
</dbReference>
<dbReference type="RefSeq" id="WP_125019580.1">
    <property type="nucleotide sequence ID" value="NZ_RQVQ01000028.1"/>
</dbReference>
<comment type="caution">
    <text evidence="5">The sequence shown here is derived from an EMBL/GenBank/DDBJ whole genome shotgun (WGS) entry which is preliminary data.</text>
</comment>
<protein>
    <recommendedName>
        <fullName evidence="4">Type I restriction modification DNA specificity domain-containing protein</fullName>
    </recommendedName>
</protein>
<dbReference type="InterPro" id="IPR000055">
    <property type="entry name" value="Restrct_endonuc_typeI_TRD"/>
</dbReference>
<proteinExistence type="inferred from homology"/>
<accession>A0A3P3W714</accession>
<keyword evidence="3" id="KW-0238">DNA-binding</keyword>
<dbReference type="Gene3D" id="3.90.220.20">
    <property type="entry name" value="DNA methylase specificity domains"/>
    <property type="match status" value="2"/>
</dbReference>
<dbReference type="CDD" id="cd17244">
    <property type="entry name" value="RMtype1_S_Apa101655I-TRD2-CR2_like"/>
    <property type="match status" value="1"/>
</dbReference>
<dbReference type="PANTHER" id="PTHR30408:SF12">
    <property type="entry name" value="TYPE I RESTRICTION ENZYME MJAVIII SPECIFICITY SUBUNIT"/>
    <property type="match status" value="1"/>
</dbReference>
<dbReference type="EMBL" id="RQVQ01000028">
    <property type="protein sequence ID" value="RRJ89409.1"/>
    <property type="molecule type" value="Genomic_DNA"/>
</dbReference>
<gene>
    <name evidence="5" type="ORF">EG240_11720</name>
</gene>
<dbReference type="SUPFAM" id="SSF116734">
    <property type="entry name" value="DNA methylase specificity domain"/>
    <property type="match status" value="2"/>
</dbReference>
<comment type="similarity">
    <text evidence="1">Belongs to the type-I restriction system S methylase family.</text>
</comment>
<dbReference type="OrthoDB" id="9816225at2"/>
<dbReference type="PANTHER" id="PTHR30408">
    <property type="entry name" value="TYPE-1 RESTRICTION ENZYME ECOKI SPECIFICITY PROTEIN"/>
    <property type="match status" value="1"/>
</dbReference>
<evidence type="ECO:0000256" key="1">
    <source>
        <dbReference type="ARBA" id="ARBA00010923"/>
    </source>
</evidence>
<sequence>MGYKFTYKSLAELCQINLGKTPSRNKPEYWGEGVNWVSISDLKDKYISNTKEQITEEAITGANCKIVKKGTLLMSFKLSIGKLAFTEIDLFTNEAIAALPIIDESILDKDYLYYVLKFIPLVGGNQAVMGKTLNKQSLSNLQIPLPPTIDDQKRIAKVLSDCEVLIQKRKQSIELLDEFIQATFLDMFGDPVFSEVNLFKLKDISTKIGSGATPKGGNESYKSSGISLIRSLNIHNNFFKTKDLAFIDDVQASKLNNVIVEKDDLLFNITGASVCRCAIVPEEILPARVNQHVSIIRVNKEIVNPIYLCHLLLSVNFKKFLLQIANQNGATREAITKEQLENILVPIANYELQLKFVDKILSIENLKVKLNKSYNELQNLFESLSQRAFKGQLDLSKVDISAMDDEKKKPSSEVTDETIKSEEKQIEDRNKIIEKSKEVENDGSYLIPDLHEYIEQSKEALSKVNAIIRAGSEDFNSLESDLELVDFAGSLVVDHINTLTPLQVYQHSYVERYAKHLPQELIDKYPNINLFSRREFDYSTMSLEEYLGVPDDVVAEYGNIGNDAMYLHFFFRKYFSDKSFTIDEVEELYNRIVYDDGDWFKYKPMKKFIFEAMKGDDAFITQVFEEQIDPDNIEIPKKLIKLKLIE</sequence>
<dbReference type="Pfam" id="PF01420">
    <property type="entry name" value="Methylase_S"/>
    <property type="match status" value="2"/>
</dbReference>
<evidence type="ECO:0000256" key="2">
    <source>
        <dbReference type="ARBA" id="ARBA00022747"/>
    </source>
</evidence>
<evidence type="ECO:0000313" key="5">
    <source>
        <dbReference type="EMBL" id="RRJ89409.1"/>
    </source>
</evidence>